<feature type="compositionally biased region" description="Low complexity" evidence="1">
    <location>
        <begin position="196"/>
        <end position="222"/>
    </location>
</feature>
<evidence type="ECO:0000313" key="4">
    <source>
        <dbReference type="Proteomes" id="UP000749559"/>
    </source>
</evidence>
<evidence type="ECO:0000256" key="2">
    <source>
        <dbReference type="SAM" id="SignalP"/>
    </source>
</evidence>
<feature type="chain" id="PRO_5044333293" evidence="2">
    <location>
        <begin position="20"/>
        <end position="257"/>
    </location>
</feature>
<reference evidence="3" key="1">
    <citation type="submission" date="2022-03" db="EMBL/GenBank/DDBJ databases">
        <authorList>
            <person name="Martin C."/>
        </authorList>
    </citation>
    <scope>NUCLEOTIDE SEQUENCE</scope>
</reference>
<evidence type="ECO:0000313" key="3">
    <source>
        <dbReference type="EMBL" id="CAH1797353.1"/>
    </source>
</evidence>
<dbReference type="EMBL" id="CAIIXF020000010">
    <property type="protein sequence ID" value="CAH1797353.1"/>
    <property type="molecule type" value="Genomic_DNA"/>
</dbReference>
<feature type="region of interest" description="Disordered" evidence="1">
    <location>
        <begin position="196"/>
        <end position="233"/>
    </location>
</feature>
<sequence>MDTLFLSIVATFLLQSALGAVQTIGVDPVTLEGTDLLLDGSNKVFLRSAQTFSQDSIVTEIEAAIGSDDILTNDPDTRVIHFQIWRPVSGKQYTLLEERVVIVEELSRTVKIPVTTDECFIAKAGDVIAFMNNASKAGPIAKTFGKPSDLLYFTYTSENKPVVGSDVTFISALYPYTFQFNVKANTDIPTSCLALTESSETTPETTPESSTESSNTTVISSTPTPRTGGNTSNTAASTSINAAIALLTISIIALSKL</sequence>
<comment type="caution">
    <text evidence="3">The sequence shown here is derived from an EMBL/GenBank/DDBJ whole genome shotgun (WGS) entry which is preliminary data.</text>
</comment>
<protein>
    <submittedName>
        <fullName evidence="3">Uncharacterized protein</fullName>
    </submittedName>
</protein>
<evidence type="ECO:0000256" key="1">
    <source>
        <dbReference type="SAM" id="MobiDB-lite"/>
    </source>
</evidence>
<proteinExistence type="predicted"/>
<gene>
    <name evidence="3" type="ORF">OFUS_LOCUS21648</name>
</gene>
<feature type="signal peptide" evidence="2">
    <location>
        <begin position="1"/>
        <end position="19"/>
    </location>
</feature>
<keyword evidence="2" id="KW-0732">Signal</keyword>
<dbReference type="Proteomes" id="UP000749559">
    <property type="component" value="Unassembled WGS sequence"/>
</dbReference>
<dbReference type="AlphaFoldDB" id="A0A8J1TWY3"/>
<name>A0A8J1TWY3_OWEFU</name>
<organism evidence="3 4">
    <name type="scientific">Owenia fusiformis</name>
    <name type="common">Polychaete worm</name>
    <dbReference type="NCBI Taxonomy" id="6347"/>
    <lineage>
        <taxon>Eukaryota</taxon>
        <taxon>Metazoa</taxon>
        <taxon>Spiralia</taxon>
        <taxon>Lophotrochozoa</taxon>
        <taxon>Annelida</taxon>
        <taxon>Polychaeta</taxon>
        <taxon>Sedentaria</taxon>
        <taxon>Canalipalpata</taxon>
        <taxon>Sabellida</taxon>
        <taxon>Oweniida</taxon>
        <taxon>Oweniidae</taxon>
        <taxon>Owenia</taxon>
    </lineage>
</organism>
<keyword evidence="4" id="KW-1185">Reference proteome</keyword>
<accession>A0A8J1TWY3</accession>